<reference evidence="4 5" key="1">
    <citation type="submission" date="2021-12" db="EMBL/GenBank/DDBJ databases">
        <title>Discovery of the Pendulisporaceae a myxobacterial family with distinct sporulation behavior and unique specialized metabolism.</title>
        <authorList>
            <person name="Garcia R."/>
            <person name="Popoff A."/>
            <person name="Bader C.D."/>
            <person name="Loehr J."/>
            <person name="Walesch S."/>
            <person name="Walt C."/>
            <person name="Boldt J."/>
            <person name="Bunk B."/>
            <person name="Haeckl F.J.F.P.J."/>
            <person name="Gunesch A.P."/>
            <person name="Birkelbach J."/>
            <person name="Nuebel U."/>
            <person name="Pietschmann T."/>
            <person name="Bach T."/>
            <person name="Mueller R."/>
        </authorList>
    </citation>
    <scope>NUCLEOTIDE SEQUENCE [LARGE SCALE GENOMIC DNA]</scope>
    <source>
        <strain evidence="4 5">MSr12523</strain>
    </source>
</reference>
<name>A0ABZ2KAJ9_9BACT</name>
<proteinExistence type="predicted"/>
<organism evidence="4 5">
    <name type="scientific">Pendulispora brunnea</name>
    <dbReference type="NCBI Taxonomy" id="2905690"/>
    <lineage>
        <taxon>Bacteria</taxon>
        <taxon>Pseudomonadati</taxon>
        <taxon>Myxococcota</taxon>
        <taxon>Myxococcia</taxon>
        <taxon>Myxococcales</taxon>
        <taxon>Sorangiineae</taxon>
        <taxon>Pendulisporaceae</taxon>
        <taxon>Pendulispora</taxon>
    </lineage>
</organism>
<evidence type="ECO:0000313" key="5">
    <source>
        <dbReference type="Proteomes" id="UP001379533"/>
    </source>
</evidence>
<dbReference type="Proteomes" id="UP001379533">
    <property type="component" value="Chromosome"/>
</dbReference>
<evidence type="ECO:0000256" key="1">
    <source>
        <dbReference type="ARBA" id="ARBA00004167"/>
    </source>
</evidence>
<feature type="coiled-coil region" evidence="2">
    <location>
        <begin position="216"/>
        <end position="275"/>
    </location>
</feature>
<dbReference type="PANTHER" id="PTHR43327:SF10">
    <property type="entry name" value="STOMATIN-LIKE PROTEIN 2, MITOCHONDRIAL"/>
    <property type="match status" value="1"/>
</dbReference>
<dbReference type="InterPro" id="IPR001107">
    <property type="entry name" value="Band_7"/>
</dbReference>
<dbReference type="InterPro" id="IPR036013">
    <property type="entry name" value="Band_7/SPFH_dom_sf"/>
</dbReference>
<feature type="domain" description="Band 7" evidence="3">
    <location>
        <begin position="20"/>
        <end position="220"/>
    </location>
</feature>
<dbReference type="InterPro" id="IPR050710">
    <property type="entry name" value="Band7/mec-2_domain"/>
</dbReference>
<evidence type="ECO:0000259" key="3">
    <source>
        <dbReference type="SMART" id="SM00244"/>
    </source>
</evidence>
<keyword evidence="2" id="KW-0175">Coiled coil</keyword>
<dbReference type="PANTHER" id="PTHR43327">
    <property type="entry name" value="STOMATIN-LIKE PROTEIN 2, MITOCHONDRIAL"/>
    <property type="match status" value="1"/>
</dbReference>
<dbReference type="EMBL" id="CP089982">
    <property type="protein sequence ID" value="WXA94388.1"/>
    <property type="molecule type" value="Genomic_DNA"/>
</dbReference>
<dbReference type="SMART" id="SM00244">
    <property type="entry name" value="PHB"/>
    <property type="match status" value="1"/>
</dbReference>
<sequence>MLAYGLMMGMAAYLLLMVARSFFRIDEGYLGVLTTFGAAVTEDGKTLKLYPPGLHFKWPWQKVHRVATMEQNLDLSGEGGGRMAMAEDGTVLRVDAILRFAPAKEQLHAFLFGLKAPLEHITELFTCLLRNEIANFGKAGRDSMPRVSVSSCPEGIEKIQRENDAGSYALIRRERHELNRRIEGFCREQVGERYGVQFNAVELTDIFPPDELVEALNAVMRANAEADEAYASAEADCERQILAAERGVEIAKARALAAEREIRTLATYLDELRQNKTLGLYVQRRRAEVLSQSKSYFLRSP</sequence>
<evidence type="ECO:0000313" key="4">
    <source>
        <dbReference type="EMBL" id="WXA94388.1"/>
    </source>
</evidence>
<gene>
    <name evidence="4" type="ORF">LZC95_49080</name>
</gene>
<dbReference type="Pfam" id="PF01145">
    <property type="entry name" value="Band_7"/>
    <property type="match status" value="1"/>
</dbReference>
<accession>A0ABZ2KAJ9</accession>
<dbReference type="RefSeq" id="WP_394844994.1">
    <property type="nucleotide sequence ID" value="NZ_CP089982.1"/>
</dbReference>
<keyword evidence="5" id="KW-1185">Reference proteome</keyword>
<dbReference type="SUPFAM" id="SSF117892">
    <property type="entry name" value="Band 7/SPFH domain"/>
    <property type="match status" value="1"/>
</dbReference>
<comment type="subcellular location">
    <subcellularLocation>
        <location evidence="1">Membrane</location>
        <topology evidence="1">Single-pass membrane protein</topology>
    </subcellularLocation>
</comment>
<evidence type="ECO:0000256" key="2">
    <source>
        <dbReference type="SAM" id="Coils"/>
    </source>
</evidence>
<dbReference type="Gene3D" id="3.30.479.30">
    <property type="entry name" value="Band 7 domain"/>
    <property type="match status" value="1"/>
</dbReference>
<protein>
    <submittedName>
        <fullName evidence="4">SPFH/Band 7/PHB domain protein</fullName>
    </submittedName>
</protein>